<reference evidence="6" key="1">
    <citation type="journal article" date="2008" name="Nat. Genet.">
        <title>The Pristionchus pacificus genome provides a unique perspective on nematode lifestyle and parasitism.</title>
        <authorList>
            <person name="Dieterich C."/>
            <person name="Clifton S.W."/>
            <person name="Schuster L.N."/>
            <person name="Chinwalla A."/>
            <person name="Delehaunty K."/>
            <person name="Dinkelacker I."/>
            <person name="Fulton L."/>
            <person name="Fulton R."/>
            <person name="Godfrey J."/>
            <person name="Minx P."/>
            <person name="Mitreva M."/>
            <person name="Roeseler W."/>
            <person name="Tian H."/>
            <person name="Witte H."/>
            <person name="Yang S.P."/>
            <person name="Wilson R.K."/>
            <person name="Sommer R.J."/>
        </authorList>
    </citation>
    <scope>NUCLEOTIDE SEQUENCE [LARGE SCALE GENOMIC DNA]</scope>
    <source>
        <strain evidence="6">PS312</strain>
    </source>
</reference>
<evidence type="ECO:0000256" key="1">
    <source>
        <dbReference type="ARBA" id="ARBA00004370"/>
    </source>
</evidence>
<dbReference type="GO" id="GO:0016020">
    <property type="term" value="C:membrane"/>
    <property type="evidence" value="ECO:0007669"/>
    <property type="project" value="UniProtKB-SubCell"/>
</dbReference>
<protein>
    <submittedName>
        <fullName evidence="5">G protein-coupled receptor</fullName>
    </submittedName>
</protein>
<dbReference type="Gene3D" id="1.20.1070.10">
    <property type="entry name" value="Rhodopsin 7-helix transmembrane proteins"/>
    <property type="match status" value="1"/>
</dbReference>
<keyword evidence="3" id="KW-1133">Transmembrane helix</keyword>
<dbReference type="PANTHER" id="PTHR23017">
    <property type="entry name" value="SERPENTINE RECEPTOR, CLASS X"/>
    <property type="match status" value="1"/>
</dbReference>
<evidence type="ECO:0000256" key="2">
    <source>
        <dbReference type="ARBA" id="ARBA00022692"/>
    </source>
</evidence>
<comment type="subcellular location">
    <subcellularLocation>
        <location evidence="1">Membrane</location>
    </subcellularLocation>
</comment>
<proteinExistence type="predicted"/>
<dbReference type="CDD" id="cd00637">
    <property type="entry name" value="7tm_classA_rhodopsin-like"/>
    <property type="match status" value="1"/>
</dbReference>
<dbReference type="EnsemblMetazoa" id="PPA02861.1">
    <property type="protein sequence ID" value="PPA02861.1"/>
    <property type="gene ID" value="WBGene00092415"/>
</dbReference>
<evidence type="ECO:0000313" key="6">
    <source>
        <dbReference type="Proteomes" id="UP000005239"/>
    </source>
</evidence>
<evidence type="ECO:0000256" key="4">
    <source>
        <dbReference type="ARBA" id="ARBA00023136"/>
    </source>
</evidence>
<keyword evidence="6" id="KW-1185">Reference proteome</keyword>
<evidence type="ECO:0000313" key="5">
    <source>
        <dbReference type="EnsemblMetazoa" id="PPA02861.1"/>
    </source>
</evidence>
<dbReference type="PANTHER" id="PTHR23017:SF44">
    <property type="entry name" value="G-PROTEIN COUPLED RECEPTORS FAMILY 1 PROFILE DOMAIN-CONTAINING PROTEIN"/>
    <property type="match status" value="1"/>
</dbReference>
<keyword evidence="2" id="KW-0812">Transmembrane</keyword>
<dbReference type="AlphaFoldDB" id="A0A2A6B9T1"/>
<accession>A0A2A6B9T1</accession>
<accession>A0A8R1Y840</accession>
<sequence>MPSLHPALHIAVVILVGTIGADDVVNETAATVSCPGRCSTVARSIWDLQITDEGVFVPYNQLVIIIAVSAASFSFLTTFFCLICCGYSCNFLLHCFSTCGRQPEVKPKPKGTNKIGQASKLAVSMTSFQKNEFFEDCPSNTDLFCSEMGDFDMNNDFQLAGVILFPLALIGLSCNLTVVAFLNMMPSLKNSFGSLTLSQAIVDSIHQLFFAFYFAPTIYFRNNWMYAASEHFGSAVYHTFPSPSIGSLPSTFRCHIRRYSVDCALYLPAGTWIFTFKSTPSCYTVMWYGDFTLNASSVVIVAVLDVAAILKLHCYNTRHAALQGILFITELVTYFLLSGYAQNKWQAYALTSISWCLVNGMDGLIVLVCNRDFRKQIVKFVACEILCARIRERSTNVGSITLRTETNNAQRSNETRRIDGDFDFSQHYQYAALILWPIATFGFTSNVMVVLFLRIMPSLNNSFGSLTLSQAVADMCHQGIFCFYFSFCIFLRLDWLYAWSENFGFALIFIYEICGMSHVCISINRFTAVYAPLAYQNIFSMKNTRILISCYWILAAVTTTFMLKMIDCAFLLPQGMWIFIFKDTPTCNLVQWYGDFIKYVAYVAIVATLDCLSILRLHYVNVRHANGAHDATSALRRSRQMNLVYQAALQGIFFISELITYFLLSPYARNKWEAFILTTMSWCLVHGMDGFIVLSCNRDFRRQIKKTLFCKHRSTKTSTLQSARPCVWHAACGCCEARYARLVSGLRPLAIASNAKNE</sequence>
<reference evidence="5" key="2">
    <citation type="submission" date="2022-06" db="UniProtKB">
        <authorList>
            <consortium name="EnsemblMetazoa"/>
        </authorList>
    </citation>
    <scope>IDENTIFICATION</scope>
    <source>
        <strain evidence="5">PS312</strain>
    </source>
</reference>
<evidence type="ECO:0000256" key="3">
    <source>
        <dbReference type="ARBA" id="ARBA00022989"/>
    </source>
</evidence>
<keyword evidence="4" id="KW-0472">Membrane</keyword>
<dbReference type="Proteomes" id="UP000005239">
    <property type="component" value="Unassembled WGS sequence"/>
</dbReference>
<name>A0A2A6B9T1_PRIPA</name>
<dbReference type="SUPFAM" id="SSF81321">
    <property type="entry name" value="Family A G protein-coupled receptor-like"/>
    <property type="match status" value="2"/>
</dbReference>
<dbReference type="PROSITE" id="PS50262">
    <property type="entry name" value="G_PROTEIN_RECEP_F1_2"/>
    <property type="match status" value="1"/>
</dbReference>
<dbReference type="Pfam" id="PF10328">
    <property type="entry name" value="7TM_GPCR_Srx"/>
    <property type="match status" value="3"/>
</dbReference>
<organism evidence="5 6">
    <name type="scientific">Pristionchus pacificus</name>
    <name type="common">Parasitic nematode worm</name>
    <dbReference type="NCBI Taxonomy" id="54126"/>
    <lineage>
        <taxon>Eukaryota</taxon>
        <taxon>Metazoa</taxon>
        <taxon>Ecdysozoa</taxon>
        <taxon>Nematoda</taxon>
        <taxon>Chromadorea</taxon>
        <taxon>Rhabditida</taxon>
        <taxon>Rhabditina</taxon>
        <taxon>Diplogasteromorpha</taxon>
        <taxon>Diplogasteroidea</taxon>
        <taxon>Neodiplogasteridae</taxon>
        <taxon>Pristionchus</taxon>
    </lineage>
</organism>
<dbReference type="InterPro" id="IPR017452">
    <property type="entry name" value="GPCR_Rhodpsn_7TM"/>
</dbReference>
<gene>
    <name evidence="5" type="primary">WBGene00092415</name>
</gene>
<dbReference type="InterPro" id="IPR019430">
    <property type="entry name" value="7TM_GPCR_serpentine_rcpt_Srx"/>
</dbReference>